<dbReference type="EMBL" id="BAET01000030">
    <property type="protein sequence ID" value="GAB56591.1"/>
    <property type="molecule type" value="Genomic_DNA"/>
</dbReference>
<dbReference type="FunFam" id="2.30.30.60:FF:000002">
    <property type="entry name" value="Mechanosensitive ion channel family protein"/>
    <property type="match status" value="1"/>
</dbReference>
<feature type="transmembrane region" description="Helical" evidence="11">
    <location>
        <begin position="24"/>
        <end position="47"/>
    </location>
</feature>
<dbReference type="GO" id="GO:0008381">
    <property type="term" value="F:mechanosensitive monoatomic ion channel activity"/>
    <property type="evidence" value="ECO:0007669"/>
    <property type="project" value="InterPro"/>
</dbReference>
<evidence type="ECO:0000256" key="10">
    <source>
        <dbReference type="ARBA" id="ARBA00093659"/>
    </source>
</evidence>
<dbReference type="PANTHER" id="PTHR30414:SF0">
    <property type="entry name" value="MINICONDUCTANCE MECHANOSENSITIVE CHANNEL YBDG"/>
    <property type="match status" value="1"/>
</dbReference>
<feature type="transmembrane region" description="Helical" evidence="11">
    <location>
        <begin position="102"/>
        <end position="126"/>
    </location>
</feature>
<dbReference type="Proteomes" id="UP000053586">
    <property type="component" value="Unassembled WGS sequence"/>
</dbReference>
<dbReference type="PANTHER" id="PTHR30414">
    <property type="entry name" value="MINICONDUCTANCE MECHANOSENSITIVE CHANNEL YBDG"/>
    <property type="match status" value="1"/>
</dbReference>
<feature type="transmembrane region" description="Helical" evidence="11">
    <location>
        <begin position="147"/>
        <end position="167"/>
    </location>
</feature>
<dbReference type="InterPro" id="IPR023408">
    <property type="entry name" value="MscS_beta-dom_sf"/>
</dbReference>
<dbReference type="GO" id="GO:0071470">
    <property type="term" value="P:cellular response to osmotic stress"/>
    <property type="evidence" value="ECO:0007669"/>
    <property type="project" value="InterPro"/>
</dbReference>
<keyword evidence="5 11" id="KW-0812">Transmembrane</keyword>
<evidence type="ECO:0000313" key="14">
    <source>
        <dbReference type="EMBL" id="GAB56591.1"/>
    </source>
</evidence>
<evidence type="ECO:0000256" key="7">
    <source>
        <dbReference type="ARBA" id="ARBA00023016"/>
    </source>
</evidence>
<dbReference type="InterPro" id="IPR030192">
    <property type="entry name" value="YbdG"/>
</dbReference>
<dbReference type="InterPro" id="IPR010920">
    <property type="entry name" value="LSM_dom_sf"/>
</dbReference>
<reference evidence="14 15" key="1">
    <citation type="journal article" date="2012" name="J. Bacteriol.">
        <title>Genome sequence of proteorhodopsin-containing sea ice bacterium Glaciecola punicea ACAM 611T.</title>
        <authorList>
            <person name="Qin Q.-L."/>
            <person name="Xie B.-B."/>
            <person name="Shu Y.-L."/>
            <person name="Rong J.-C."/>
            <person name="Zhao D.-L."/>
            <person name="Zhang X.-Y."/>
            <person name="Chen X.-L."/>
            <person name="Zhou B.-C."/>
            <person name="Zhanga Y.-Z."/>
        </authorList>
    </citation>
    <scope>NUCLEOTIDE SEQUENCE [LARGE SCALE GENOMIC DNA]</scope>
    <source>
        <strain evidence="14 15">ACAM 611</strain>
    </source>
</reference>
<feature type="domain" description="Mechanosensitive ion channel MscS" evidence="12">
    <location>
        <begin position="192"/>
        <end position="260"/>
    </location>
</feature>
<dbReference type="SUPFAM" id="SSF82689">
    <property type="entry name" value="Mechanosensitive channel protein MscS (YggB), C-terminal domain"/>
    <property type="match status" value="1"/>
</dbReference>
<evidence type="ECO:0000259" key="13">
    <source>
        <dbReference type="Pfam" id="PF21082"/>
    </source>
</evidence>
<evidence type="ECO:0000256" key="9">
    <source>
        <dbReference type="ARBA" id="ARBA00093630"/>
    </source>
</evidence>
<dbReference type="GO" id="GO:0005886">
    <property type="term" value="C:plasma membrane"/>
    <property type="evidence" value="ECO:0007669"/>
    <property type="project" value="UniProtKB-SubCell"/>
</dbReference>
<dbReference type="SUPFAM" id="SSF50182">
    <property type="entry name" value="Sm-like ribonucleoproteins"/>
    <property type="match status" value="1"/>
</dbReference>
<comment type="caution">
    <text evidence="14">The sequence shown here is derived from an EMBL/GenBank/DDBJ whole genome shotgun (WGS) entry which is preliminary data.</text>
</comment>
<protein>
    <recommendedName>
        <fullName evidence="9">Mechanosensing system component YbdG</fullName>
    </recommendedName>
    <alternativeName>
        <fullName evidence="10">Mechanosensitive channel homolog YbdG</fullName>
    </alternativeName>
</protein>
<dbReference type="OrthoDB" id="9775207at2"/>
<keyword evidence="15" id="KW-1185">Reference proteome</keyword>
<keyword evidence="4" id="KW-0997">Cell inner membrane</keyword>
<evidence type="ECO:0000313" key="15">
    <source>
        <dbReference type="Proteomes" id="UP000053586"/>
    </source>
</evidence>
<dbReference type="AlphaFoldDB" id="H5TE64"/>
<dbReference type="RefSeq" id="WP_006006895.1">
    <property type="nucleotide sequence ID" value="NZ_BAET01000030.1"/>
</dbReference>
<evidence type="ECO:0000256" key="5">
    <source>
        <dbReference type="ARBA" id="ARBA00022692"/>
    </source>
</evidence>
<evidence type="ECO:0000256" key="4">
    <source>
        <dbReference type="ARBA" id="ARBA00022519"/>
    </source>
</evidence>
<keyword evidence="3" id="KW-1003">Cell membrane</keyword>
<evidence type="ECO:0000256" key="2">
    <source>
        <dbReference type="ARBA" id="ARBA00008017"/>
    </source>
</evidence>
<feature type="transmembrane region" description="Helical" evidence="11">
    <location>
        <begin position="173"/>
        <end position="190"/>
    </location>
</feature>
<reference evidence="14 15" key="2">
    <citation type="journal article" date="2017" name="Antonie Van Leeuwenhoek">
        <title>Rhizobium rhizosphaerae sp. nov., a novel species isolated from rice rhizosphere.</title>
        <authorList>
            <person name="Zhao J.J."/>
            <person name="Zhang J."/>
            <person name="Zhang R.J."/>
            <person name="Zhang C.W."/>
            <person name="Yin H.Q."/>
            <person name="Zhang X.X."/>
        </authorList>
    </citation>
    <scope>NUCLEOTIDE SEQUENCE [LARGE SCALE GENOMIC DNA]</scope>
    <source>
        <strain evidence="14 15">ACAM 611</strain>
    </source>
</reference>
<gene>
    <name evidence="14" type="ORF">GPUN_2476</name>
</gene>
<comment type="subcellular location">
    <subcellularLocation>
        <location evidence="1">Cell inner membrane</location>
        <topology evidence="1">Multi-pass membrane protein</topology>
    </subcellularLocation>
</comment>
<sequence length="434" mass="49075">MDALRSQFKDSALLWLQTYVPGEAALYVNFIALAWILFVAVLLHISLRMISSRLVAKFEERRRSRTQLTALSHKLLRRISFIIQTAVVLLQASVWFEEGSSALRVISVIGDQFIVVFALLAFFTLLNIFQAFNDSRTRRTQFPLKGLLQTVKLIASVLTGILLVSLLMDKSPLILLSGLGAVSAILLLVFKDPILGLVAGIQLSANNMLSVGDWLEMPKYGANGDVVDIALTTVKVRNWDKTITTIPTYALISDSFKNWRGMTEVGGRRIKRCVYLQMSSIGFLDENTLNRLYKAELLTPYLEEKLAQIKEINSSLNTDMSILLNGRRLTNIGTFRQYLLSYLKTHRHIRQDMTLMVRQLQSSNLGLPIEIYAFTNTTVWNEYENIQSDIFDHVLAALHEFGLQIHEDPTGQDVRFLQSAFKIEPAKIDTAKSD</sequence>
<name>H5TE64_9ALTE</name>
<feature type="domain" description="Mechanosensitive ion channel MscS C-terminal" evidence="13">
    <location>
        <begin position="336"/>
        <end position="405"/>
    </location>
</feature>
<evidence type="ECO:0000259" key="12">
    <source>
        <dbReference type="Pfam" id="PF00924"/>
    </source>
</evidence>
<dbReference type="InterPro" id="IPR049278">
    <property type="entry name" value="MS_channel_C"/>
</dbReference>
<comment type="similarity">
    <text evidence="2">Belongs to the MscS (TC 1.A.23) family.</text>
</comment>
<evidence type="ECO:0000256" key="11">
    <source>
        <dbReference type="SAM" id="Phobius"/>
    </source>
</evidence>
<dbReference type="Gene3D" id="2.30.30.60">
    <property type="match status" value="1"/>
</dbReference>
<dbReference type="Pfam" id="PF00924">
    <property type="entry name" value="MS_channel_2nd"/>
    <property type="match status" value="1"/>
</dbReference>
<organism evidence="14 15">
    <name type="scientific">Glaciecola punicea ACAM 611</name>
    <dbReference type="NCBI Taxonomy" id="1121923"/>
    <lineage>
        <taxon>Bacteria</taxon>
        <taxon>Pseudomonadati</taxon>
        <taxon>Pseudomonadota</taxon>
        <taxon>Gammaproteobacteria</taxon>
        <taxon>Alteromonadales</taxon>
        <taxon>Alteromonadaceae</taxon>
        <taxon>Glaciecola</taxon>
    </lineage>
</organism>
<keyword evidence="6 11" id="KW-1133">Transmembrane helix</keyword>
<keyword evidence="8 11" id="KW-0472">Membrane</keyword>
<dbReference type="Pfam" id="PF21082">
    <property type="entry name" value="MS_channel_3rd"/>
    <property type="match status" value="1"/>
</dbReference>
<dbReference type="InterPro" id="IPR006685">
    <property type="entry name" value="MscS_channel_2nd"/>
</dbReference>
<evidence type="ECO:0000256" key="8">
    <source>
        <dbReference type="ARBA" id="ARBA00023136"/>
    </source>
</evidence>
<dbReference type="InterPro" id="IPR011066">
    <property type="entry name" value="MscS_channel_C_sf"/>
</dbReference>
<evidence type="ECO:0000256" key="1">
    <source>
        <dbReference type="ARBA" id="ARBA00004429"/>
    </source>
</evidence>
<evidence type="ECO:0000256" key="3">
    <source>
        <dbReference type="ARBA" id="ARBA00022475"/>
    </source>
</evidence>
<proteinExistence type="inferred from homology"/>
<accession>H5TE64</accession>
<evidence type="ECO:0000256" key="6">
    <source>
        <dbReference type="ARBA" id="ARBA00022989"/>
    </source>
</evidence>
<dbReference type="eggNOG" id="COG0668">
    <property type="taxonomic scope" value="Bacteria"/>
</dbReference>
<keyword evidence="7" id="KW-0346">Stress response</keyword>